<evidence type="ECO:0000256" key="4">
    <source>
        <dbReference type="ARBA" id="ARBA00022692"/>
    </source>
</evidence>
<protein>
    <submittedName>
        <fullName evidence="13">Uncharacterized protein</fullName>
    </submittedName>
</protein>
<evidence type="ECO:0000256" key="7">
    <source>
        <dbReference type="ARBA" id="ARBA00023136"/>
    </source>
</evidence>
<dbReference type="PANTHER" id="PTHR10125:SF31">
    <property type="entry name" value="P2X RECEPTOR E"/>
    <property type="match status" value="1"/>
</dbReference>
<feature type="region of interest" description="Disordered" evidence="10">
    <location>
        <begin position="421"/>
        <end position="444"/>
    </location>
</feature>
<dbReference type="GO" id="GO:0012505">
    <property type="term" value="C:endomembrane system"/>
    <property type="evidence" value="ECO:0007669"/>
    <property type="project" value="UniProtKB-SubCell"/>
</dbReference>
<dbReference type="Pfam" id="PF00864">
    <property type="entry name" value="P2X_receptor"/>
    <property type="match status" value="1"/>
</dbReference>
<dbReference type="Gene3D" id="1.10.287.940">
    <property type="entry name" value="atp-gated p2x4 ion channel"/>
    <property type="match status" value="1"/>
</dbReference>
<keyword evidence="8" id="KW-1071">Ligand-gated ion channel</keyword>
<evidence type="ECO:0000256" key="11">
    <source>
        <dbReference type="SAM" id="Phobius"/>
    </source>
</evidence>
<dbReference type="EMBL" id="HBER01016029">
    <property type="protein sequence ID" value="CAD8532823.1"/>
    <property type="molecule type" value="Transcribed_RNA"/>
</dbReference>
<dbReference type="PANTHER" id="PTHR10125">
    <property type="entry name" value="P2X PURINOCEPTOR"/>
    <property type="match status" value="1"/>
</dbReference>
<accession>A0A6U5F2S1</accession>
<dbReference type="AlphaFoldDB" id="A0A6U5F2S1"/>
<keyword evidence="5 11" id="KW-1133">Transmembrane helix</keyword>
<evidence type="ECO:0000256" key="10">
    <source>
        <dbReference type="SAM" id="MobiDB-lite"/>
    </source>
</evidence>
<keyword evidence="3" id="KW-0813">Transport</keyword>
<evidence type="ECO:0000313" key="13">
    <source>
        <dbReference type="EMBL" id="CAD8532825.1"/>
    </source>
</evidence>
<evidence type="ECO:0000256" key="2">
    <source>
        <dbReference type="ARBA" id="ARBA00009848"/>
    </source>
</evidence>
<evidence type="ECO:0000256" key="1">
    <source>
        <dbReference type="ARBA" id="ARBA00004308"/>
    </source>
</evidence>
<evidence type="ECO:0000256" key="9">
    <source>
        <dbReference type="ARBA" id="ARBA00023303"/>
    </source>
</evidence>
<reference evidence="13" key="1">
    <citation type="submission" date="2021-01" db="EMBL/GenBank/DDBJ databases">
        <authorList>
            <person name="Corre E."/>
            <person name="Pelletier E."/>
            <person name="Niang G."/>
            <person name="Scheremetjew M."/>
            <person name="Finn R."/>
            <person name="Kale V."/>
            <person name="Holt S."/>
            <person name="Cochrane G."/>
            <person name="Meng A."/>
            <person name="Brown T."/>
            <person name="Cohen L."/>
        </authorList>
    </citation>
    <scope>NUCLEOTIDE SEQUENCE</scope>
    <source>
        <strain evidence="13">RCC1130</strain>
    </source>
</reference>
<feature type="transmembrane region" description="Helical" evidence="11">
    <location>
        <begin position="26"/>
        <end position="45"/>
    </location>
</feature>
<evidence type="ECO:0000256" key="6">
    <source>
        <dbReference type="ARBA" id="ARBA00023065"/>
    </source>
</evidence>
<feature type="transmembrane region" description="Helical" evidence="11">
    <location>
        <begin position="335"/>
        <end position="361"/>
    </location>
</feature>
<dbReference type="EMBL" id="HBER01016031">
    <property type="protein sequence ID" value="CAD8532825.1"/>
    <property type="molecule type" value="Transcribed_RNA"/>
</dbReference>
<proteinExistence type="inferred from homology"/>
<evidence type="ECO:0000313" key="12">
    <source>
        <dbReference type="EMBL" id="CAD8532823.1"/>
    </source>
</evidence>
<organism evidence="13">
    <name type="scientific">Calcidiscus leptoporus</name>
    <dbReference type="NCBI Taxonomy" id="127549"/>
    <lineage>
        <taxon>Eukaryota</taxon>
        <taxon>Haptista</taxon>
        <taxon>Haptophyta</taxon>
        <taxon>Prymnesiophyceae</taxon>
        <taxon>Coccolithales</taxon>
        <taxon>Calcidiscaceae</taxon>
        <taxon>Calcidiscus</taxon>
    </lineage>
</organism>
<evidence type="ECO:0000256" key="3">
    <source>
        <dbReference type="ARBA" id="ARBA00022448"/>
    </source>
</evidence>
<comment type="similarity">
    <text evidence="2">Belongs to the P2X receptor family.</text>
</comment>
<sequence>MALDWDECLAYTTVRSVTVRHRWLGLTYYTLILAIVGYIFGYQIIHQRHYNVMIPVGGVIQANVEGPVNLTPLAKLGYCNTPYVDGKVYSCRYPELATGVLSKVGDGVEGSLFIGTRLSSVKQHRNLSCTDEYSCAPWEPEVGTAAYAAAKVTTFVGDVESATIRLQHKVSRDTEAAFGFSPDSHFLTPFSSKEEREAARPRMCLARDHTQCVRPHALLPEGDVFSVRQLTQLVLPDGSLDTKRGGNETSYRYDGLTLKLRVGYSSPHRYDYYLSHNDLAYKDISVAPAGSAIVGAGVGVGGEPPQRTRTLYDVHGIQLLLSHDGELGHFQLMQLLVALITGVGLLSVAKVATDMMLMYLLPRRAQYRLFVQDLTPDFSPADDEERAVLEQVLRAKRGERSFMQGKRPSEGLRAVMLEPSTTGAYDTPSAPELSPPYRDYPHGMQQYPGSSIVPHCAHAEHGPGASSIMAAHDAETSQGAVDSPSPHVD</sequence>
<evidence type="ECO:0000256" key="8">
    <source>
        <dbReference type="ARBA" id="ARBA00023286"/>
    </source>
</evidence>
<dbReference type="GO" id="GO:0007165">
    <property type="term" value="P:signal transduction"/>
    <property type="evidence" value="ECO:0007669"/>
    <property type="project" value="UniProtKB-ARBA"/>
</dbReference>
<keyword evidence="7 11" id="KW-0472">Membrane</keyword>
<dbReference type="InterPro" id="IPR059116">
    <property type="entry name" value="P2X_receptor"/>
</dbReference>
<keyword evidence="9" id="KW-0407">Ion channel</keyword>
<gene>
    <name evidence="12" type="ORF">CLEP1334_LOCUS8078</name>
    <name evidence="13" type="ORF">CLEP1334_LOCUS8080</name>
</gene>
<dbReference type="GO" id="GO:0015267">
    <property type="term" value="F:channel activity"/>
    <property type="evidence" value="ECO:0007669"/>
    <property type="project" value="UniProtKB-ARBA"/>
</dbReference>
<dbReference type="GO" id="GO:0070588">
    <property type="term" value="P:calcium ion transmembrane transport"/>
    <property type="evidence" value="ECO:0007669"/>
    <property type="project" value="TreeGrafter"/>
</dbReference>
<dbReference type="GO" id="GO:0016020">
    <property type="term" value="C:membrane"/>
    <property type="evidence" value="ECO:0007669"/>
    <property type="project" value="TreeGrafter"/>
</dbReference>
<keyword evidence="4 11" id="KW-0812">Transmembrane</keyword>
<name>A0A6U5F2S1_9EUKA</name>
<evidence type="ECO:0000256" key="5">
    <source>
        <dbReference type="ARBA" id="ARBA00022989"/>
    </source>
</evidence>
<comment type="subcellular location">
    <subcellularLocation>
        <location evidence="1">Endomembrane system</location>
    </subcellularLocation>
</comment>
<keyword evidence="6" id="KW-0406">Ion transport</keyword>